<gene>
    <name evidence="1" type="ORF">JTE90_019420</name>
</gene>
<evidence type="ECO:0008006" key="3">
    <source>
        <dbReference type="Google" id="ProtNLM"/>
    </source>
</evidence>
<evidence type="ECO:0000313" key="2">
    <source>
        <dbReference type="Proteomes" id="UP000827092"/>
    </source>
</evidence>
<proteinExistence type="predicted"/>
<dbReference type="PANTHER" id="PTHR33053:SF26">
    <property type="entry name" value="TRANSPOSASE DOMAIN-CONTAINING PROTEIN"/>
    <property type="match status" value="1"/>
</dbReference>
<comment type="caution">
    <text evidence="1">The sequence shown here is derived from an EMBL/GenBank/DDBJ whole genome shotgun (WGS) entry which is preliminary data.</text>
</comment>
<dbReference type="AlphaFoldDB" id="A0AAV6TVD2"/>
<name>A0AAV6TVD2_9ARAC</name>
<organism evidence="1 2">
    <name type="scientific">Oedothorax gibbosus</name>
    <dbReference type="NCBI Taxonomy" id="931172"/>
    <lineage>
        <taxon>Eukaryota</taxon>
        <taxon>Metazoa</taxon>
        <taxon>Ecdysozoa</taxon>
        <taxon>Arthropoda</taxon>
        <taxon>Chelicerata</taxon>
        <taxon>Arachnida</taxon>
        <taxon>Araneae</taxon>
        <taxon>Araneomorphae</taxon>
        <taxon>Entelegynae</taxon>
        <taxon>Araneoidea</taxon>
        <taxon>Linyphiidae</taxon>
        <taxon>Erigoninae</taxon>
        <taxon>Oedothorax</taxon>
    </lineage>
</organism>
<sequence>MLARSFPSSDTDGELPIPNFIEENVELGQQLRDCFIKHRVTHSCINDVLQILKQHHPELPSDARTLLSTPQNVKVDTLSNGEYAHFGLRSGIVEKLKFGLKDSDSNLLSLTFNIDGVQISKSSTNTFWPILCAIEECVDGRPFVIGVFHGKSKPDDVGLFLSDFMDDLEDVFINPIINGLMYCIHIKAFVCDAPARAFLKCIKPYNGYYGCERCKQKGLYLGRVTFPVSNSEKRIDRDFVEAANIDSDVESGDDDTDSHIAGVSPLLQVNVGLVSMFPLDYMHLVCLGVVRKMLLTWWQGPLNNRLGVSEKKEVNERLVRMSDYSPCEFQRKPRHMSEVSIGKLLSFDLFCCILAL</sequence>
<evidence type="ECO:0000313" key="1">
    <source>
        <dbReference type="EMBL" id="KAG8175608.1"/>
    </source>
</evidence>
<accession>A0AAV6TVD2</accession>
<dbReference type="Proteomes" id="UP000827092">
    <property type="component" value="Unassembled WGS sequence"/>
</dbReference>
<dbReference type="PANTHER" id="PTHR33053">
    <property type="entry name" value="PROTEIN, PUTATIVE-RELATED"/>
    <property type="match status" value="1"/>
</dbReference>
<protein>
    <recommendedName>
        <fullName evidence="3">Transposase domain-containing protein</fullName>
    </recommendedName>
</protein>
<reference evidence="1 2" key="1">
    <citation type="journal article" date="2022" name="Nat. Ecol. Evol.">
        <title>A masculinizing supergene underlies an exaggerated male reproductive morph in a spider.</title>
        <authorList>
            <person name="Hendrickx F."/>
            <person name="De Corte Z."/>
            <person name="Sonet G."/>
            <person name="Van Belleghem S.M."/>
            <person name="Kostlbacher S."/>
            <person name="Vangestel C."/>
        </authorList>
    </citation>
    <scope>NUCLEOTIDE SEQUENCE [LARGE SCALE GENOMIC DNA]</scope>
    <source>
        <strain evidence="1">W744_W776</strain>
    </source>
</reference>
<keyword evidence="2" id="KW-1185">Reference proteome</keyword>
<dbReference type="EMBL" id="JAFNEN010000980">
    <property type="protein sequence ID" value="KAG8175608.1"/>
    <property type="molecule type" value="Genomic_DNA"/>
</dbReference>